<keyword evidence="3" id="KW-0663">Pyridoxal phosphate</keyword>
<gene>
    <name evidence="5" type="primary">TAY</name>
</gene>
<comment type="similarity">
    <text evidence="2">Belongs to the alliinase family.</text>
</comment>
<dbReference type="AlphaFoldDB" id="A0A0G3FGV6"/>
<dbReference type="SUPFAM" id="SSF53383">
    <property type="entry name" value="PLP-dependent transferases"/>
    <property type="match status" value="1"/>
</dbReference>
<accession>A0A0G3FGV6</accession>
<evidence type="ECO:0000256" key="3">
    <source>
        <dbReference type="ARBA" id="ARBA00022898"/>
    </source>
</evidence>
<dbReference type="PROSITE" id="PS00022">
    <property type="entry name" value="EGF_1"/>
    <property type="match status" value="1"/>
</dbReference>
<dbReference type="PANTHER" id="PTHR43795:SF22">
    <property type="entry name" value="TRYPTOPHAN AMINOTRANSFERASE-RELATED PROTEIN 2"/>
    <property type="match status" value="1"/>
</dbReference>
<dbReference type="PANTHER" id="PTHR43795">
    <property type="entry name" value="BIFUNCTIONAL ASPARTATE AMINOTRANSFERASE AND GLUTAMATE/ASPARTATE-PREPHENATE AMINOTRANSFERASE-RELATED"/>
    <property type="match status" value="1"/>
</dbReference>
<dbReference type="InterPro" id="IPR050478">
    <property type="entry name" value="Ethylene_sulfur-biosynth"/>
</dbReference>
<proteinExistence type="evidence at transcript level"/>
<protein>
    <submittedName>
        <fullName evidence="5">TAA on Y chromosome</fullName>
    </submittedName>
</protein>
<dbReference type="InterPro" id="IPR006947">
    <property type="entry name" value="EGF_alliinase"/>
</dbReference>
<dbReference type="GO" id="GO:0016846">
    <property type="term" value="F:carbon-sulfur lyase activity"/>
    <property type="evidence" value="ECO:0007669"/>
    <property type="project" value="InterPro"/>
</dbReference>
<comment type="cofactor">
    <cofactor evidence="1">
        <name>pyridoxal 5'-phosphate</name>
        <dbReference type="ChEBI" id="CHEBI:597326"/>
    </cofactor>
</comment>
<name>A0A0G3FGV6_MARPO</name>
<dbReference type="Gene3D" id="3.40.640.10">
    <property type="entry name" value="Type I PLP-dependent aspartate aminotransferase-like (Major domain)"/>
    <property type="match status" value="1"/>
</dbReference>
<reference evidence="5" key="1">
    <citation type="journal article" date="2015" name="Plant Cell">
        <title>Auxin Produced by the Indole-3-Pyruvic Acid Pathway Regulates Development and Gemmae Dormancy in the Liverwort Marchantia polymorpha.</title>
        <authorList>
            <person name="Eklund D.M."/>
            <person name="Ishizaki K."/>
            <person name="Flores-Sandoval E."/>
            <person name="Kikuchi S."/>
            <person name="Takebayashi Y."/>
            <person name="Tsukamoto S."/>
            <person name="Hirakawa Y."/>
            <person name="Nonomura M."/>
            <person name="Kato H."/>
            <person name="Kouno M."/>
            <person name="Bhalerao R.P."/>
            <person name="Lagercrantz U."/>
            <person name="Kasahara H."/>
            <person name="Kohchi T."/>
            <person name="Bowman J.L."/>
        </authorList>
    </citation>
    <scope>NUCLEOTIDE SEQUENCE</scope>
</reference>
<evidence type="ECO:0000256" key="2">
    <source>
        <dbReference type="ARBA" id="ARBA00006312"/>
    </source>
</evidence>
<dbReference type="Pfam" id="PF04863">
    <property type="entry name" value="EGF_alliinase"/>
    <property type="match status" value="1"/>
</dbReference>
<dbReference type="Pfam" id="PF04864">
    <property type="entry name" value="Alliinase_C"/>
    <property type="match status" value="1"/>
</dbReference>
<dbReference type="InterPro" id="IPR015422">
    <property type="entry name" value="PyrdxlP-dep_Trfase_small"/>
</dbReference>
<dbReference type="InterPro" id="IPR000742">
    <property type="entry name" value="EGF"/>
</dbReference>
<dbReference type="Gene3D" id="3.90.1150.10">
    <property type="entry name" value="Aspartate Aminotransferase, domain 1"/>
    <property type="match status" value="1"/>
</dbReference>
<dbReference type="Gene3D" id="2.10.25.30">
    <property type="entry name" value="EGF-like, alliinase"/>
    <property type="match status" value="1"/>
</dbReference>
<sequence length="531" mass="59369">MSSRMDSDCEEKHGTTNVDERDVRTLRVTCNKSRKHLVAASLPNGEFAPDGSVTPKSWITTSFILNGLFLMFVLLSYMKHDTASPLKVAEIAIPAAICPASKLIEITANDPCSGHGVYEVDFETEHGTCRCHSCFSGRDCSATDDMCVIDLYQGDPTMFENYWREHGDSCTTTILGWQRMSYYANSKQFFFVQTELDQVIRSLHDVIGNAVTEGRHIVIGVGSTQLFQAALYALSPPDRATPTKVVSVAPFYSSYPTITDYLKSSLYQWAGDASVYRPQSDDSYIELVTTPNNPTGEVRQSVVSGGAGFPVHDLAYYWPHHTPITSPADHDLMLFTVSKSTGHAGTRIGWALVKDLKVAQKMAKFIELNTIGVSKDAQIRAAHILRAVTRQYRELGGKIPYTLEKTRSGQIEERIGAKQLFHFAAAEMSYRWQRLRSVLTKGTRFSVPEFQPAWCTFFGEIRSPAPAFAWLRCNEEADCERFLRHSGILTRSGGYFGSNTSFVRLSMLDRRASFEILIDRLEKLQSAVDMS</sequence>
<dbReference type="CDD" id="cd00609">
    <property type="entry name" value="AAT_like"/>
    <property type="match status" value="1"/>
</dbReference>
<dbReference type="InterPro" id="IPR006948">
    <property type="entry name" value="Alliinase_C"/>
</dbReference>
<dbReference type="InterPro" id="IPR015424">
    <property type="entry name" value="PyrdxlP-dep_Trfase"/>
</dbReference>
<dbReference type="InterPro" id="IPR015421">
    <property type="entry name" value="PyrdxlP-dep_Trfase_major"/>
</dbReference>
<evidence type="ECO:0000313" key="5">
    <source>
        <dbReference type="EMBL" id="AKJ88111.1"/>
    </source>
</evidence>
<dbReference type="EMBL" id="KP877962">
    <property type="protein sequence ID" value="AKJ88111.1"/>
    <property type="molecule type" value="mRNA"/>
</dbReference>
<evidence type="ECO:0000256" key="1">
    <source>
        <dbReference type="ARBA" id="ARBA00001933"/>
    </source>
</evidence>
<organism evidence="5">
    <name type="scientific">Marchantia polymorpha</name>
    <name type="common">Common liverwort</name>
    <name type="synonym">Marchantia aquatica</name>
    <dbReference type="NCBI Taxonomy" id="3197"/>
    <lineage>
        <taxon>Eukaryota</taxon>
        <taxon>Viridiplantae</taxon>
        <taxon>Streptophyta</taxon>
        <taxon>Embryophyta</taxon>
        <taxon>Marchantiophyta</taxon>
        <taxon>Marchantiopsida</taxon>
        <taxon>Marchantiidae</taxon>
        <taxon>Marchantiales</taxon>
        <taxon>Marchantiaceae</taxon>
        <taxon>Marchantia</taxon>
    </lineage>
</organism>
<feature type="domain" description="EGF-like" evidence="4">
    <location>
        <begin position="129"/>
        <end position="140"/>
    </location>
</feature>
<reference evidence="5" key="2">
    <citation type="journal article" date="2015" name="PLoS Genet.">
        <title>A Simple Auxin Transcriptional Response System Regulates Multiple Morphogenetic Processes in the Liverwort Marchantia polymorpha.</title>
        <authorList>
            <person name="Flores-Sandoval E."/>
            <person name="Eklund D.M."/>
            <person name="Bowman J.L."/>
        </authorList>
    </citation>
    <scope>NUCLEOTIDE SEQUENCE</scope>
</reference>
<evidence type="ECO:0000259" key="4">
    <source>
        <dbReference type="PROSITE" id="PS00022"/>
    </source>
</evidence>
<dbReference type="InterPro" id="IPR037029">
    <property type="entry name" value="Alliinase_N_sf"/>
</dbReference>